<dbReference type="Gene3D" id="3.40.50.300">
    <property type="entry name" value="P-loop containing nucleotide triphosphate hydrolases"/>
    <property type="match status" value="1"/>
</dbReference>
<comment type="caution">
    <text evidence="1">The sequence shown here is derived from an EMBL/GenBank/DDBJ whole genome shotgun (WGS) entry which is preliminary data.</text>
</comment>
<reference evidence="1 2" key="1">
    <citation type="journal article" date="2019" name="Int. J. Syst. Evol. Microbiol.">
        <title>The Global Catalogue of Microorganisms (GCM) 10K type strain sequencing project: providing services to taxonomists for standard genome sequencing and annotation.</title>
        <authorList>
            <consortium name="The Broad Institute Genomics Platform"/>
            <consortium name="The Broad Institute Genome Sequencing Center for Infectious Disease"/>
            <person name="Wu L."/>
            <person name="Ma J."/>
        </authorList>
    </citation>
    <scope>NUCLEOTIDE SEQUENCE [LARGE SCALE GENOMIC DNA]</scope>
    <source>
        <strain evidence="1 2">JCM 16259</strain>
    </source>
</reference>
<evidence type="ECO:0000313" key="1">
    <source>
        <dbReference type="EMBL" id="GAA2470983.1"/>
    </source>
</evidence>
<keyword evidence="2" id="KW-1185">Reference proteome</keyword>
<sequence>MTAPDASIDRGGACLLVTGAPGSGKSTVTRLVAAALTRSALMRGDDVSRLVVSGHVWALGEPADEAARQTRLCNDNLIALAGNFVDAGITPVIDWIVPDRAQLDLYVDGLVDRGLVLVVLDPGTQACRDRDEQRHADEQFAFDGHDTLVAGMRDGFGELGWWFDTSALTPEETAQQVVDHAYGKGLVTRRRGL</sequence>
<accession>A0ABN3KVR7</accession>
<dbReference type="InterPro" id="IPR027417">
    <property type="entry name" value="P-loop_NTPase"/>
</dbReference>
<proteinExistence type="predicted"/>
<dbReference type="Pfam" id="PF13671">
    <property type="entry name" value="AAA_33"/>
    <property type="match status" value="1"/>
</dbReference>
<gene>
    <name evidence="1" type="ORF">GCM10009858_05360</name>
</gene>
<protein>
    <recommendedName>
        <fullName evidence="3">Phosphotransferase</fullName>
    </recommendedName>
</protein>
<name>A0ABN3KVR7_9MICO</name>
<dbReference type="EMBL" id="BAAARE010000002">
    <property type="protein sequence ID" value="GAA2470983.1"/>
    <property type="molecule type" value="Genomic_DNA"/>
</dbReference>
<dbReference type="RefSeq" id="WP_344252695.1">
    <property type="nucleotide sequence ID" value="NZ_BAAARE010000002.1"/>
</dbReference>
<evidence type="ECO:0008006" key="3">
    <source>
        <dbReference type="Google" id="ProtNLM"/>
    </source>
</evidence>
<dbReference type="Proteomes" id="UP001500730">
    <property type="component" value="Unassembled WGS sequence"/>
</dbReference>
<dbReference type="SUPFAM" id="SSF52540">
    <property type="entry name" value="P-loop containing nucleoside triphosphate hydrolases"/>
    <property type="match status" value="1"/>
</dbReference>
<evidence type="ECO:0000313" key="2">
    <source>
        <dbReference type="Proteomes" id="UP001500730"/>
    </source>
</evidence>
<organism evidence="1 2">
    <name type="scientific">Terrabacter carboxydivorans</name>
    <dbReference type="NCBI Taxonomy" id="619730"/>
    <lineage>
        <taxon>Bacteria</taxon>
        <taxon>Bacillati</taxon>
        <taxon>Actinomycetota</taxon>
        <taxon>Actinomycetes</taxon>
        <taxon>Micrococcales</taxon>
        <taxon>Intrasporangiaceae</taxon>
        <taxon>Terrabacter</taxon>
    </lineage>
</organism>